<protein>
    <submittedName>
        <fullName evidence="1">Uncharacterized protein</fullName>
    </submittedName>
</protein>
<organism evidence="1 2">
    <name type="scientific">Auriscalpium vulgare</name>
    <dbReference type="NCBI Taxonomy" id="40419"/>
    <lineage>
        <taxon>Eukaryota</taxon>
        <taxon>Fungi</taxon>
        <taxon>Dikarya</taxon>
        <taxon>Basidiomycota</taxon>
        <taxon>Agaricomycotina</taxon>
        <taxon>Agaricomycetes</taxon>
        <taxon>Russulales</taxon>
        <taxon>Auriscalpiaceae</taxon>
        <taxon>Auriscalpium</taxon>
    </lineage>
</organism>
<reference evidence="1" key="1">
    <citation type="submission" date="2021-02" db="EMBL/GenBank/DDBJ databases">
        <authorList>
            <consortium name="DOE Joint Genome Institute"/>
            <person name="Ahrendt S."/>
            <person name="Looney B.P."/>
            <person name="Miyauchi S."/>
            <person name="Morin E."/>
            <person name="Drula E."/>
            <person name="Courty P.E."/>
            <person name="Chicoki N."/>
            <person name="Fauchery L."/>
            <person name="Kohler A."/>
            <person name="Kuo A."/>
            <person name="Labutti K."/>
            <person name="Pangilinan J."/>
            <person name="Lipzen A."/>
            <person name="Riley R."/>
            <person name="Andreopoulos W."/>
            <person name="He G."/>
            <person name="Johnson J."/>
            <person name="Barry K.W."/>
            <person name="Grigoriev I.V."/>
            <person name="Nagy L."/>
            <person name="Hibbett D."/>
            <person name="Henrissat B."/>
            <person name="Matheny P.B."/>
            <person name="Labbe J."/>
            <person name="Martin F."/>
        </authorList>
    </citation>
    <scope>NUCLEOTIDE SEQUENCE</scope>
    <source>
        <strain evidence="1">FP105234-sp</strain>
    </source>
</reference>
<keyword evidence="2" id="KW-1185">Reference proteome</keyword>
<accession>A0ACB8RP09</accession>
<comment type="caution">
    <text evidence="1">The sequence shown here is derived from an EMBL/GenBank/DDBJ whole genome shotgun (WGS) entry which is preliminary data.</text>
</comment>
<gene>
    <name evidence="1" type="ORF">FA95DRAFT_1543270</name>
</gene>
<proteinExistence type="predicted"/>
<sequence>MAETLLAIVLVTSSTRGESVVCRWPPSPKSSPRLARPRLATDPELETYDNPWRAAHSAVSDATKDSCRAHDEWDYVWQRPNTARDRSVSFSHSASHSHSHSHTHSHTHSAPSGRTSPAKDGAYDFDSAPEDTPIKDHWDDVLGYSSEYLANMLSPKRALCHQKFILAVDELMFVGHPVCAESDGSWKFKQERPGMSMRGRVSKKRRVSGEDLSLSTELEDSRGPSSPSASPAQKSSSLLTFHVVFVHDLPDPSSSASGNLQKYFDIIYQQVAFTLTAVLFQEQVLSNFVEQECDDLGGLKEKFAAKDQSYDAYMAQALLSSSIASALKTLYEAIKSRSLAHLTIHNLPLELQLPPYLDSLLHSEDEADPADLVYQGDGDTTDQNPWGPELSFAWRLPSLEPWKSLLLLDGPEGREWIDVYASIRGSNVREEDRMLAEQLIKFLEMADVTLSLVDMASLLDWDLESQVFPIVRWLVHHRRAKVVDIVHRGLKTVFTVPNQFDAPIKELATEFREAFPDRTIPSLPQLLSTISASSANHFYATIVKTKDRLPLYHDVVLWMLQRGLLVTLHLRIRIVVPVAVKQRVQRALKSRRKIRWQGEHERGRRERSASASERDGAELDDLFESSRWLALGRRESSSRERRVEPPILEVELDEEIEDKEVEDSVEGEGDELVLYEDSSEPTLLSDPARATFVERQWLQAMSEGKDEVVARRFEQINQYFDGKCTDDEILFRAEISRKQLREVLHHYEEFVRRVPDCGVQRRLTLFFRRC</sequence>
<evidence type="ECO:0000313" key="2">
    <source>
        <dbReference type="Proteomes" id="UP000814033"/>
    </source>
</evidence>
<dbReference type="Proteomes" id="UP000814033">
    <property type="component" value="Unassembled WGS sequence"/>
</dbReference>
<name>A0ACB8RP09_9AGAM</name>
<evidence type="ECO:0000313" key="1">
    <source>
        <dbReference type="EMBL" id="KAI0045843.1"/>
    </source>
</evidence>
<dbReference type="EMBL" id="MU275940">
    <property type="protein sequence ID" value="KAI0045843.1"/>
    <property type="molecule type" value="Genomic_DNA"/>
</dbReference>
<reference evidence="1" key="2">
    <citation type="journal article" date="2022" name="New Phytol.">
        <title>Evolutionary transition to the ectomycorrhizal habit in the genomes of a hyperdiverse lineage of mushroom-forming fungi.</title>
        <authorList>
            <person name="Looney B."/>
            <person name="Miyauchi S."/>
            <person name="Morin E."/>
            <person name="Drula E."/>
            <person name="Courty P.E."/>
            <person name="Kohler A."/>
            <person name="Kuo A."/>
            <person name="LaButti K."/>
            <person name="Pangilinan J."/>
            <person name="Lipzen A."/>
            <person name="Riley R."/>
            <person name="Andreopoulos W."/>
            <person name="He G."/>
            <person name="Johnson J."/>
            <person name="Nolan M."/>
            <person name="Tritt A."/>
            <person name="Barry K.W."/>
            <person name="Grigoriev I.V."/>
            <person name="Nagy L.G."/>
            <person name="Hibbett D."/>
            <person name="Henrissat B."/>
            <person name="Matheny P.B."/>
            <person name="Labbe J."/>
            <person name="Martin F.M."/>
        </authorList>
    </citation>
    <scope>NUCLEOTIDE SEQUENCE</scope>
    <source>
        <strain evidence="1">FP105234-sp</strain>
    </source>
</reference>